<protein>
    <submittedName>
        <fullName evidence="2">ABC-type transport system involved in multi-copper enzyme maturation permease subunit</fullName>
    </submittedName>
</protein>
<feature type="transmembrane region" description="Helical" evidence="1">
    <location>
        <begin position="117"/>
        <end position="139"/>
    </location>
</feature>
<feature type="transmembrane region" description="Helical" evidence="1">
    <location>
        <begin position="212"/>
        <end position="231"/>
    </location>
</feature>
<evidence type="ECO:0000313" key="3">
    <source>
        <dbReference type="Proteomes" id="UP000548476"/>
    </source>
</evidence>
<gene>
    <name evidence="2" type="ORF">HNR73_000157</name>
</gene>
<feature type="transmembrane region" description="Helical" evidence="1">
    <location>
        <begin position="308"/>
        <end position="330"/>
    </location>
</feature>
<feature type="transmembrane region" description="Helical" evidence="1">
    <location>
        <begin position="160"/>
        <end position="192"/>
    </location>
</feature>
<proteinExistence type="predicted"/>
<dbReference type="RefSeq" id="WP_184785229.1">
    <property type="nucleotide sequence ID" value="NZ_BONT01000064.1"/>
</dbReference>
<dbReference type="Proteomes" id="UP000548476">
    <property type="component" value="Unassembled WGS sequence"/>
</dbReference>
<dbReference type="GO" id="GO:0005886">
    <property type="term" value="C:plasma membrane"/>
    <property type="evidence" value="ECO:0007669"/>
    <property type="project" value="UniProtKB-SubCell"/>
</dbReference>
<dbReference type="GO" id="GO:0140359">
    <property type="term" value="F:ABC-type transporter activity"/>
    <property type="evidence" value="ECO:0007669"/>
    <property type="project" value="InterPro"/>
</dbReference>
<evidence type="ECO:0000313" key="2">
    <source>
        <dbReference type="EMBL" id="MBB6032315.1"/>
    </source>
</evidence>
<organism evidence="2 3">
    <name type="scientific">Phytomonospora endophytica</name>
    <dbReference type="NCBI Taxonomy" id="714109"/>
    <lineage>
        <taxon>Bacteria</taxon>
        <taxon>Bacillati</taxon>
        <taxon>Actinomycetota</taxon>
        <taxon>Actinomycetes</taxon>
        <taxon>Micromonosporales</taxon>
        <taxon>Micromonosporaceae</taxon>
        <taxon>Phytomonospora</taxon>
    </lineage>
</organism>
<feature type="transmembrane region" description="Helical" evidence="1">
    <location>
        <begin position="238"/>
        <end position="257"/>
    </location>
</feature>
<dbReference type="AlphaFoldDB" id="A0A841FAK4"/>
<keyword evidence="3" id="KW-1185">Reference proteome</keyword>
<accession>A0A841FAK4</accession>
<keyword evidence="1" id="KW-0472">Membrane</keyword>
<name>A0A841FAK4_9ACTN</name>
<dbReference type="Pfam" id="PF12679">
    <property type="entry name" value="ABC2_membrane_2"/>
    <property type="match status" value="1"/>
</dbReference>
<dbReference type="EMBL" id="JACHGT010000001">
    <property type="protein sequence ID" value="MBB6032315.1"/>
    <property type="molecule type" value="Genomic_DNA"/>
</dbReference>
<keyword evidence="1" id="KW-0812">Transmembrane</keyword>
<keyword evidence="1" id="KW-1133">Transmembrane helix</keyword>
<evidence type="ECO:0000256" key="1">
    <source>
        <dbReference type="SAM" id="Phobius"/>
    </source>
</evidence>
<feature type="transmembrane region" description="Helical" evidence="1">
    <location>
        <begin position="16"/>
        <end position="37"/>
    </location>
</feature>
<comment type="caution">
    <text evidence="2">The sequence shown here is derived from an EMBL/GenBank/DDBJ whole genome shotgun (WGS) entry which is preliminary data.</text>
</comment>
<reference evidence="2 3" key="1">
    <citation type="submission" date="2020-08" db="EMBL/GenBank/DDBJ databases">
        <title>Genomic Encyclopedia of Type Strains, Phase IV (KMG-IV): sequencing the most valuable type-strain genomes for metagenomic binning, comparative biology and taxonomic classification.</title>
        <authorList>
            <person name="Goeker M."/>
        </authorList>
    </citation>
    <scope>NUCLEOTIDE SEQUENCE [LARGE SCALE GENOMIC DNA]</scope>
    <source>
        <strain evidence="2 3">YIM 65646</strain>
    </source>
</reference>
<sequence>MRLLLVEVRRFFTRRFGLVMSLATIGVMGAILVVSMANSHKPSASEIEYAEAEANRARVDAAAQQAECLEMTGLPPEINGEYNYFAGEDCSTYDPDLVDTADYLENVITFTQDAPPLMYAFGSLIAMAGLVTAASFIGAEWPSGGMTNLMLWKPRRMEIFFSKLGAAVITVTAGAIGLSAVFLFLLWVITSVGGYVGDFSGAWLGNFVEQCLRMAVLPVLLTLIGFAVAMLGRRTAAALGALAGYAVVFEFGLRLLAQLLPGLYYLEALLLSPYVVAWLDGHYQIEDNSYYYDDYYGDYQDRGIDINAFGGISALVLFTAALVAVAALVFKRRDVASN</sequence>